<dbReference type="EMBL" id="JFBM01000008">
    <property type="protein sequence ID" value="KFU81007.1"/>
    <property type="molecule type" value="Genomic_DNA"/>
</dbReference>
<keyword evidence="1" id="KW-1133">Transmembrane helix</keyword>
<evidence type="ECO:0000256" key="1">
    <source>
        <dbReference type="SAM" id="Phobius"/>
    </source>
</evidence>
<evidence type="ECO:0000313" key="2">
    <source>
        <dbReference type="EMBL" id="KFU81007.1"/>
    </source>
</evidence>
<dbReference type="AlphaFoldDB" id="A0A2P2FW91"/>
<sequence length="63" mass="6565">MTKLRNAYRAAVGAVATFAGHTVRIGPGIGAGVCFVLAGWLVAVPLGLAIAGAFLLWADWRIR</sequence>
<feature type="transmembrane region" description="Helical" evidence="1">
    <location>
        <begin position="35"/>
        <end position="58"/>
    </location>
</feature>
<evidence type="ECO:0000313" key="3">
    <source>
        <dbReference type="Proteomes" id="UP000256220"/>
    </source>
</evidence>
<name>A0A2P2FW91_AMYLU</name>
<organism evidence="2 3">
    <name type="scientific">Amycolatopsis lurida NRRL 2430</name>
    <dbReference type="NCBI Taxonomy" id="1460371"/>
    <lineage>
        <taxon>Bacteria</taxon>
        <taxon>Bacillati</taxon>
        <taxon>Actinomycetota</taxon>
        <taxon>Actinomycetes</taxon>
        <taxon>Pseudonocardiales</taxon>
        <taxon>Pseudonocardiaceae</taxon>
        <taxon>Amycolatopsis</taxon>
    </lineage>
</organism>
<keyword evidence="1" id="KW-0472">Membrane</keyword>
<keyword evidence="1" id="KW-0812">Transmembrane</keyword>
<protein>
    <submittedName>
        <fullName evidence="2">Uncharacterized protein</fullName>
    </submittedName>
</protein>
<dbReference type="RefSeq" id="WP_034309466.1">
    <property type="nucleotide sequence ID" value="NZ_JFBM01000008.1"/>
</dbReference>
<dbReference type="Proteomes" id="UP000256220">
    <property type="component" value="Unassembled WGS sequence"/>
</dbReference>
<accession>A0A2P2FW91</accession>
<reference evidence="2 3" key="1">
    <citation type="journal article" date="2014" name="Genome Announc.">
        <title>Draft Genome Sequence of Amycolatopsis lurida NRRL 2430, Producer of the Glycopeptide Family Antibiotic Ristocetin.</title>
        <authorList>
            <person name="Kwun M.J."/>
            <person name="Hong H.J."/>
        </authorList>
    </citation>
    <scope>NUCLEOTIDE SEQUENCE [LARGE SCALE GENOMIC DNA]</scope>
    <source>
        <strain evidence="2 3">NRRL 2430</strain>
    </source>
</reference>
<proteinExistence type="predicted"/>
<gene>
    <name evidence="2" type="ORF">BB31_11540</name>
</gene>
<keyword evidence="3" id="KW-1185">Reference proteome</keyword>
<comment type="caution">
    <text evidence="2">The sequence shown here is derived from an EMBL/GenBank/DDBJ whole genome shotgun (WGS) entry which is preliminary data.</text>
</comment>